<keyword evidence="8" id="KW-1185">Reference proteome</keyword>
<dbReference type="EMBL" id="JAHWGI010000057">
    <property type="protein sequence ID" value="KAK3908409.1"/>
    <property type="molecule type" value="Genomic_DNA"/>
</dbReference>
<dbReference type="AlphaFoldDB" id="A0AAE1GSP3"/>
<dbReference type="GO" id="GO:0001671">
    <property type="term" value="F:ATPase activator activity"/>
    <property type="evidence" value="ECO:0007669"/>
    <property type="project" value="TreeGrafter"/>
</dbReference>
<evidence type="ECO:0000313" key="8">
    <source>
        <dbReference type="Proteomes" id="UP001219518"/>
    </source>
</evidence>
<evidence type="ECO:0000256" key="2">
    <source>
        <dbReference type="ARBA" id="ARBA00022723"/>
    </source>
</evidence>
<comment type="similarity">
    <text evidence="1">Belongs to the DPH4 family.</text>
</comment>
<dbReference type="InterPro" id="IPR007872">
    <property type="entry name" value="DPH_MB_dom"/>
</dbReference>
<dbReference type="PROSITE" id="PS51074">
    <property type="entry name" value="DPH_MB"/>
    <property type="match status" value="1"/>
</dbReference>
<dbReference type="InterPro" id="IPR018253">
    <property type="entry name" value="DnaJ_domain_CS"/>
</dbReference>
<name>A0AAE1GSP3_9NEOP</name>
<dbReference type="SUPFAM" id="SSF144217">
    <property type="entry name" value="CSL zinc finger"/>
    <property type="match status" value="1"/>
</dbReference>
<dbReference type="PROSITE" id="PS50076">
    <property type="entry name" value="DNAJ_2"/>
    <property type="match status" value="1"/>
</dbReference>
<dbReference type="Gene3D" id="3.10.660.10">
    <property type="entry name" value="DPH Zinc finger"/>
    <property type="match status" value="1"/>
</dbReference>
<dbReference type="Proteomes" id="UP001219518">
    <property type="component" value="Unassembled WGS sequence"/>
</dbReference>
<organism evidence="7 8">
    <name type="scientific">Frankliniella fusca</name>
    <dbReference type="NCBI Taxonomy" id="407009"/>
    <lineage>
        <taxon>Eukaryota</taxon>
        <taxon>Metazoa</taxon>
        <taxon>Ecdysozoa</taxon>
        <taxon>Arthropoda</taxon>
        <taxon>Hexapoda</taxon>
        <taxon>Insecta</taxon>
        <taxon>Pterygota</taxon>
        <taxon>Neoptera</taxon>
        <taxon>Paraneoptera</taxon>
        <taxon>Thysanoptera</taxon>
        <taxon>Terebrantia</taxon>
        <taxon>Thripoidea</taxon>
        <taxon>Thripidae</taxon>
        <taxon>Frankliniella</taxon>
    </lineage>
</organism>
<dbReference type="PANTHER" id="PTHR45255:SF1">
    <property type="entry name" value="DNAJ HOMOLOG SUBFAMILY C MEMBER 24"/>
    <property type="match status" value="1"/>
</dbReference>
<evidence type="ECO:0000313" key="7">
    <source>
        <dbReference type="EMBL" id="KAK3908409.1"/>
    </source>
</evidence>
<dbReference type="SUPFAM" id="SSF46565">
    <property type="entry name" value="Chaperone J-domain"/>
    <property type="match status" value="1"/>
</dbReference>
<accession>A0AAE1GSP3</accession>
<dbReference type="Pfam" id="PF00226">
    <property type="entry name" value="DnaJ"/>
    <property type="match status" value="1"/>
</dbReference>
<feature type="domain" description="DPH-type MB" evidence="6">
    <location>
        <begin position="79"/>
        <end position="145"/>
    </location>
</feature>
<proteinExistence type="inferred from homology"/>
<dbReference type="PRINTS" id="PR00625">
    <property type="entry name" value="JDOMAIN"/>
</dbReference>
<reference evidence="7" key="1">
    <citation type="submission" date="2021-07" db="EMBL/GenBank/DDBJ databases">
        <authorList>
            <person name="Catto M.A."/>
            <person name="Jacobson A."/>
            <person name="Kennedy G."/>
            <person name="Labadie P."/>
            <person name="Hunt B.G."/>
            <person name="Srinivasan R."/>
        </authorList>
    </citation>
    <scope>NUCLEOTIDE SEQUENCE</scope>
    <source>
        <strain evidence="7">PL_HMW_Pooled</strain>
        <tissue evidence="7">Head</tissue>
    </source>
</reference>
<evidence type="ECO:0000256" key="1">
    <source>
        <dbReference type="ARBA" id="ARBA00006169"/>
    </source>
</evidence>
<reference evidence="7" key="2">
    <citation type="journal article" date="2023" name="BMC Genomics">
        <title>Pest status, molecular evolution, and epigenetic factors derived from the genome assembly of Frankliniella fusca, a thysanopteran phytovirus vector.</title>
        <authorList>
            <person name="Catto M.A."/>
            <person name="Labadie P.E."/>
            <person name="Jacobson A.L."/>
            <person name="Kennedy G.G."/>
            <person name="Srinivasan R."/>
            <person name="Hunt B.G."/>
        </authorList>
    </citation>
    <scope>NUCLEOTIDE SEQUENCE</scope>
    <source>
        <strain evidence="7">PL_HMW_Pooled</strain>
    </source>
</reference>
<sequence>MRLGRNCTLAMSNHYDVLGCNENATFEEIKRRYQELILKSHPDKATASDSSKEIFIKINEAWQTLRDPLKRKAYDAQLLAEQCDSERVLYATLTWNEMDFIDGSYLHPCRCGSSYIIHKDDTMDTRTDLYYQCSECSLGILVKSV</sequence>
<dbReference type="GO" id="GO:0008198">
    <property type="term" value="F:ferrous iron binding"/>
    <property type="evidence" value="ECO:0007669"/>
    <property type="project" value="TreeGrafter"/>
</dbReference>
<dbReference type="Gene3D" id="1.10.287.110">
    <property type="entry name" value="DnaJ domain"/>
    <property type="match status" value="1"/>
</dbReference>
<dbReference type="PROSITE" id="PS00636">
    <property type="entry name" value="DNAJ_1"/>
    <property type="match status" value="1"/>
</dbReference>
<evidence type="ECO:0000259" key="5">
    <source>
        <dbReference type="PROSITE" id="PS50076"/>
    </source>
</evidence>
<protein>
    <submittedName>
        <fullName evidence="7">DPH4-like protein</fullName>
    </submittedName>
</protein>
<keyword evidence="4" id="KW-0408">Iron</keyword>
<keyword evidence="2" id="KW-0479">Metal-binding</keyword>
<dbReference type="CDD" id="cd06257">
    <property type="entry name" value="DnaJ"/>
    <property type="match status" value="1"/>
</dbReference>
<dbReference type="PANTHER" id="PTHR45255">
    <property type="entry name" value="DNAJ HOMOLOG SUBFAMILY C MEMBER 24"/>
    <property type="match status" value="1"/>
</dbReference>
<dbReference type="SMART" id="SM00271">
    <property type="entry name" value="DnaJ"/>
    <property type="match status" value="1"/>
</dbReference>
<gene>
    <name evidence="7" type="ORF">KUF71_003293</name>
</gene>
<dbReference type="Pfam" id="PF05207">
    <property type="entry name" value="Zn_ribbon_CSL"/>
    <property type="match status" value="1"/>
</dbReference>
<dbReference type="InterPro" id="IPR036671">
    <property type="entry name" value="DPH_MB_sf"/>
</dbReference>
<dbReference type="InterPro" id="IPR001623">
    <property type="entry name" value="DnaJ_domain"/>
</dbReference>
<dbReference type="InterPro" id="IPR036869">
    <property type="entry name" value="J_dom_sf"/>
</dbReference>
<evidence type="ECO:0000259" key="6">
    <source>
        <dbReference type="PROSITE" id="PS51074"/>
    </source>
</evidence>
<feature type="domain" description="J" evidence="5">
    <location>
        <begin position="13"/>
        <end position="78"/>
    </location>
</feature>
<keyword evidence="3" id="KW-0862">Zinc</keyword>
<comment type="caution">
    <text evidence="7">The sequence shown here is derived from an EMBL/GenBank/DDBJ whole genome shotgun (WGS) entry which is preliminary data.</text>
</comment>
<evidence type="ECO:0000256" key="4">
    <source>
        <dbReference type="ARBA" id="ARBA00023004"/>
    </source>
</evidence>
<evidence type="ECO:0000256" key="3">
    <source>
        <dbReference type="ARBA" id="ARBA00022833"/>
    </source>
</evidence>